<dbReference type="NCBIfam" id="NF005559">
    <property type="entry name" value="PRK07231.1"/>
    <property type="match status" value="1"/>
</dbReference>
<feature type="domain" description="Ketoreductase" evidence="2">
    <location>
        <begin position="7"/>
        <end position="191"/>
    </location>
</feature>
<dbReference type="InterPro" id="IPR057326">
    <property type="entry name" value="KR_dom"/>
</dbReference>
<evidence type="ECO:0000313" key="3">
    <source>
        <dbReference type="EMBL" id="MBB3063836.1"/>
    </source>
</evidence>
<proteinExistence type="inferred from homology"/>
<evidence type="ECO:0000313" key="4">
    <source>
        <dbReference type="Proteomes" id="UP000581135"/>
    </source>
</evidence>
<sequence>MYELKGKKVVITGGAAGIGRSIALRLGQEGCDVGLFDVDGTGAEATAAKIRDLGCKAAAVTGDVGDKTSVEAGMKTLVETLGGVDLLVNNAGILRMGQLLEMSEKDWADTWRINVDGIFHCTRAVVPHMVAQGHGNVVNMSSWMGKKGVASYGAYCASKFAVVALTQSLAHELAGKGIRVNSVCPGLIVDTKMREEAEEDLARRGLPLANQRLHTIPLGRTGLPDDIARVVAFLASDEAAYMTGQAINVTGGLWMN</sequence>
<dbReference type="RefSeq" id="WP_183414651.1">
    <property type="nucleotide sequence ID" value="NZ_JACHXA010000001.1"/>
</dbReference>
<name>A0A839SR45_9PROT</name>
<organism evidence="3 4">
    <name type="scientific">Limibacillus halophilus</name>
    <dbReference type="NCBI Taxonomy" id="1579333"/>
    <lineage>
        <taxon>Bacteria</taxon>
        <taxon>Pseudomonadati</taxon>
        <taxon>Pseudomonadota</taxon>
        <taxon>Alphaproteobacteria</taxon>
        <taxon>Rhodospirillales</taxon>
        <taxon>Rhodovibrionaceae</taxon>
        <taxon>Limibacillus</taxon>
    </lineage>
</organism>
<evidence type="ECO:0000256" key="1">
    <source>
        <dbReference type="ARBA" id="ARBA00006484"/>
    </source>
</evidence>
<dbReference type="AlphaFoldDB" id="A0A839SR45"/>
<dbReference type="Proteomes" id="UP000581135">
    <property type="component" value="Unassembled WGS sequence"/>
</dbReference>
<dbReference type="Pfam" id="PF13561">
    <property type="entry name" value="adh_short_C2"/>
    <property type="match status" value="1"/>
</dbReference>
<dbReference type="CDD" id="cd05233">
    <property type="entry name" value="SDR_c"/>
    <property type="match status" value="1"/>
</dbReference>
<dbReference type="PANTHER" id="PTHR42760:SF40">
    <property type="entry name" value="3-OXOACYL-[ACYL-CARRIER-PROTEIN] REDUCTASE, CHLOROPLASTIC"/>
    <property type="match status" value="1"/>
</dbReference>
<dbReference type="PRINTS" id="PR00081">
    <property type="entry name" value="GDHRDH"/>
</dbReference>
<dbReference type="FunFam" id="3.40.50.720:FF:000084">
    <property type="entry name" value="Short-chain dehydrogenase reductase"/>
    <property type="match status" value="1"/>
</dbReference>
<dbReference type="SMART" id="SM00822">
    <property type="entry name" value="PKS_KR"/>
    <property type="match status" value="1"/>
</dbReference>
<dbReference type="InterPro" id="IPR002347">
    <property type="entry name" value="SDR_fam"/>
</dbReference>
<protein>
    <submittedName>
        <fullName evidence="3">NAD(P)-dependent dehydrogenase (Short-subunit alcohol dehydrogenase family)</fullName>
    </submittedName>
</protein>
<comment type="caution">
    <text evidence="3">The sequence shown here is derived from an EMBL/GenBank/DDBJ whole genome shotgun (WGS) entry which is preliminary data.</text>
</comment>
<comment type="similarity">
    <text evidence="1">Belongs to the short-chain dehydrogenases/reductases (SDR) family.</text>
</comment>
<accession>A0A839SR45</accession>
<dbReference type="Gene3D" id="3.40.50.720">
    <property type="entry name" value="NAD(P)-binding Rossmann-like Domain"/>
    <property type="match status" value="1"/>
</dbReference>
<dbReference type="GO" id="GO:0030497">
    <property type="term" value="P:fatty acid elongation"/>
    <property type="evidence" value="ECO:0007669"/>
    <property type="project" value="TreeGrafter"/>
</dbReference>
<dbReference type="PROSITE" id="PS00061">
    <property type="entry name" value="ADH_SHORT"/>
    <property type="match status" value="1"/>
</dbReference>
<evidence type="ECO:0000259" key="2">
    <source>
        <dbReference type="SMART" id="SM00822"/>
    </source>
</evidence>
<dbReference type="InterPro" id="IPR020904">
    <property type="entry name" value="Sc_DH/Rdtase_CS"/>
</dbReference>
<dbReference type="SUPFAM" id="SSF51735">
    <property type="entry name" value="NAD(P)-binding Rossmann-fold domains"/>
    <property type="match status" value="1"/>
</dbReference>
<keyword evidence="4" id="KW-1185">Reference proteome</keyword>
<dbReference type="PANTHER" id="PTHR42760">
    <property type="entry name" value="SHORT-CHAIN DEHYDROGENASES/REDUCTASES FAMILY MEMBER"/>
    <property type="match status" value="1"/>
</dbReference>
<dbReference type="InterPro" id="IPR036291">
    <property type="entry name" value="NAD(P)-bd_dom_sf"/>
</dbReference>
<gene>
    <name evidence="3" type="ORF">FHR98_000101</name>
</gene>
<dbReference type="PRINTS" id="PR00080">
    <property type="entry name" value="SDRFAMILY"/>
</dbReference>
<dbReference type="EMBL" id="JACHXA010000001">
    <property type="protein sequence ID" value="MBB3063836.1"/>
    <property type="molecule type" value="Genomic_DNA"/>
</dbReference>
<dbReference type="GO" id="GO:0016616">
    <property type="term" value="F:oxidoreductase activity, acting on the CH-OH group of donors, NAD or NADP as acceptor"/>
    <property type="evidence" value="ECO:0007669"/>
    <property type="project" value="UniProtKB-ARBA"/>
</dbReference>
<reference evidence="3 4" key="1">
    <citation type="submission" date="2020-08" db="EMBL/GenBank/DDBJ databases">
        <title>Genomic Encyclopedia of Type Strains, Phase III (KMG-III): the genomes of soil and plant-associated and newly described type strains.</title>
        <authorList>
            <person name="Whitman W."/>
        </authorList>
    </citation>
    <scope>NUCLEOTIDE SEQUENCE [LARGE SCALE GENOMIC DNA]</scope>
    <source>
        <strain evidence="3 4">CECT 8803</strain>
    </source>
</reference>